<dbReference type="EMBL" id="CABITT030000008">
    <property type="protein sequence ID" value="VVB16592.1"/>
    <property type="molecule type" value="Genomic_DNA"/>
</dbReference>
<sequence length="583" mass="65507">MVSHKCVEEFGYRGYELPPNARAPRSARKKRSFEKICEDDDQMCPIDLLATVAGNLLFESGSSLMSIDKPVNGIEDNCVVAQTSVKEEFEEEEKPVKPVTLSDDSPYQESLSHCGFSSVISGKVENEAESFSNSGRSDSCQVEDFSQDLKPGIDGDAVVLDARPNIVASLGSCSRTELPTVGNVPSHGVRDDVNMFSRDDDENFSGYICPRVNKKPPRTVPRIGDRRIRKILASRHWKGGSRHADVKPWRNHYLNHQRNYPIKIRRNFDHISDSISDDYRLRTKIHRGSRTISSRKGQGASFVSSDSQVKLRIKSFRVPELFVEIPETATVGSLKRMVMEAVSTLLSDGHRVGLMVQGKKVRDDNKTLYQTGISQDNTHLDSLDFSLEPSSEAPQLLTSYPLGQACEELLPVCNASNIDNVLESDHDSALFPSDSFGKKSAADESKPLVPVARTDMSHQQPCRRSKRSEQQQTAHRRIRRPFSVSEVEALVLAVEKLGTGRWREVKICAFEDADHRTYVDLKDKWKTLVHTAKISPQQRRGEPVPQELLDRVLNAHGYWSQQHESKNKQQQETVSQAEALLQL</sequence>
<dbReference type="InterPro" id="IPR057625">
    <property type="entry name" value="TPR1-6-like_ubiquitin"/>
</dbReference>
<dbReference type="PANTHER" id="PTHR21717">
    <property type="entry name" value="TELOMERIC REPEAT BINDING PROTEIN"/>
    <property type="match status" value="1"/>
</dbReference>
<accession>A0A565CSN3</accession>
<evidence type="ECO:0000256" key="3">
    <source>
        <dbReference type="ARBA" id="ARBA00023242"/>
    </source>
</evidence>
<feature type="domain" description="HTH myb-type" evidence="7">
    <location>
        <begin position="474"/>
        <end position="533"/>
    </location>
</feature>
<comment type="subcellular location">
    <subcellularLocation>
        <location evidence="1">Nucleus</location>
    </subcellularLocation>
</comment>
<gene>
    <name evidence="8" type="ORF">ANE_LOCUS27036</name>
</gene>
<dbReference type="PROSITE" id="PS50053">
    <property type="entry name" value="UBIQUITIN_2"/>
    <property type="match status" value="1"/>
</dbReference>
<dbReference type="SUPFAM" id="SSF46689">
    <property type="entry name" value="Homeodomain-like"/>
    <property type="match status" value="1"/>
</dbReference>
<name>A0A565CSN3_9BRAS</name>
<dbReference type="GO" id="GO:0005634">
    <property type="term" value="C:nucleus"/>
    <property type="evidence" value="ECO:0007669"/>
    <property type="project" value="UniProtKB-SubCell"/>
</dbReference>
<evidence type="ECO:0000256" key="1">
    <source>
        <dbReference type="ARBA" id="ARBA00004123"/>
    </source>
</evidence>
<feature type="region of interest" description="Disordered" evidence="4">
    <location>
        <begin position="433"/>
        <end position="478"/>
    </location>
</feature>
<dbReference type="PROSITE" id="PS51294">
    <property type="entry name" value="HTH_MYB"/>
    <property type="match status" value="1"/>
</dbReference>
<feature type="domain" description="Myb-like" evidence="6">
    <location>
        <begin position="474"/>
        <end position="529"/>
    </location>
</feature>
<dbReference type="Gene3D" id="1.10.246.220">
    <property type="match status" value="1"/>
</dbReference>
<dbReference type="InterPro" id="IPR001005">
    <property type="entry name" value="SANT/Myb"/>
</dbReference>
<dbReference type="InterPro" id="IPR031105">
    <property type="entry name" value="TRP_plant"/>
</dbReference>
<dbReference type="PANTHER" id="PTHR21717:SF65">
    <property type="entry name" value="TELOMERE REPEAT-BINDING PROTEIN 1"/>
    <property type="match status" value="1"/>
</dbReference>
<dbReference type="OrthoDB" id="2020981at2759"/>
<evidence type="ECO:0000256" key="2">
    <source>
        <dbReference type="ARBA" id="ARBA00023125"/>
    </source>
</evidence>
<dbReference type="PROSITE" id="PS50090">
    <property type="entry name" value="MYB_LIKE"/>
    <property type="match status" value="1"/>
</dbReference>
<dbReference type="CDD" id="cd11660">
    <property type="entry name" value="SANT_TRF"/>
    <property type="match status" value="1"/>
</dbReference>
<organism evidence="8 9">
    <name type="scientific">Arabis nemorensis</name>
    <dbReference type="NCBI Taxonomy" id="586526"/>
    <lineage>
        <taxon>Eukaryota</taxon>
        <taxon>Viridiplantae</taxon>
        <taxon>Streptophyta</taxon>
        <taxon>Embryophyta</taxon>
        <taxon>Tracheophyta</taxon>
        <taxon>Spermatophyta</taxon>
        <taxon>Magnoliopsida</taxon>
        <taxon>eudicotyledons</taxon>
        <taxon>Gunneridae</taxon>
        <taxon>Pentapetalae</taxon>
        <taxon>rosids</taxon>
        <taxon>malvids</taxon>
        <taxon>Brassicales</taxon>
        <taxon>Brassicaceae</taxon>
        <taxon>Arabideae</taxon>
        <taxon>Arabis</taxon>
    </lineage>
</organism>
<keyword evidence="9" id="KW-1185">Reference proteome</keyword>
<evidence type="ECO:0000313" key="9">
    <source>
        <dbReference type="Proteomes" id="UP000489600"/>
    </source>
</evidence>
<dbReference type="InterPro" id="IPR000626">
    <property type="entry name" value="Ubiquitin-like_dom"/>
</dbReference>
<evidence type="ECO:0000259" key="6">
    <source>
        <dbReference type="PROSITE" id="PS50090"/>
    </source>
</evidence>
<dbReference type="SUPFAM" id="SSF54236">
    <property type="entry name" value="Ubiquitin-like"/>
    <property type="match status" value="1"/>
</dbReference>
<keyword evidence="3" id="KW-0539">Nucleus</keyword>
<evidence type="ECO:0008006" key="10">
    <source>
        <dbReference type="Google" id="ProtNLM"/>
    </source>
</evidence>
<dbReference type="InterPro" id="IPR009057">
    <property type="entry name" value="Homeodomain-like_sf"/>
</dbReference>
<dbReference type="Proteomes" id="UP000489600">
    <property type="component" value="Unassembled WGS sequence"/>
</dbReference>
<evidence type="ECO:0000256" key="4">
    <source>
        <dbReference type="SAM" id="MobiDB-lite"/>
    </source>
</evidence>
<keyword evidence="2" id="KW-0238">DNA-binding</keyword>
<protein>
    <recommendedName>
        <fullName evidence="10">HTH myb-type domain-containing protein</fullName>
    </recommendedName>
</protein>
<dbReference type="InterPro" id="IPR017930">
    <property type="entry name" value="Myb_dom"/>
</dbReference>
<dbReference type="GO" id="GO:0042162">
    <property type="term" value="F:telomeric DNA binding"/>
    <property type="evidence" value="ECO:0007669"/>
    <property type="project" value="UniProtKB-ARBA"/>
</dbReference>
<comment type="caution">
    <text evidence="8">The sequence shown here is derived from an EMBL/GenBank/DDBJ whole genome shotgun (WGS) entry which is preliminary data.</text>
</comment>
<proteinExistence type="predicted"/>
<feature type="compositionally biased region" description="Basic and acidic residues" evidence="4">
    <location>
        <begin position="436"/>
        <end position="446"/>
    </location>
</feature>
<dbReference type="AlphaFoldDB" id="A0A565CSN3"/>
<evidence type="ECO:0000313" key="8">
    <source>
        <dbReference type="EMBL" id="VVB16592.1"/>
    </source>
</evidence>
<feature type="domain" description="Ubiquitin-like" evidence="5">
    <location>
        <begin position="309"/>
        <end position="378"/>
    </location>
</feature>
<dbReference type="Pfam" id="PF23603">
    <property type="entry name" value="Ubiquitin_TPR1"/>
    <property type="match status" value="1"/>
</dbReference>
<dbReference type="Gene3D" id="3.10.20.90">
    <property type="entry name" value="Phosphatidylinositol 3-kinase Catalytic Subunit, Chain A, domain 1"/>
    <property type="match status" value="1"/>
</dbReference>
<evidence type="ECO:0000259" key="5">
    <source>
        <dbReference type="PROSITE" id="PS50053"/>
    </source>
</evidence>
<dbReference type="SMART" id="SM00717">
    <property type="entry name" value="SANT"/>
    <property type="match status" value="1"/>
</dbReference>
<reference evidence="8" key="1">
    <citation type="submission" date="2019-07" db="EMBL/GenBank/DDBJ databases">
        <authorList>
            <person name="Dittberner H."/>
        </authorList>
    </citation>
    <scope>NUCLEOTIDE SEQUENCE [LARGE SCALE GENOMIC DNA]</scope>
</reference>
<dbReference type="InterPro" id="IPR029071">
    <property type="entry name" value="Ubiquitin-like_domsf"/>
</dbReference>
<evidence type="ECO:0000259" key="7">
    <source>
        <dbReference type="PROSITE" id="PS51294"/>
    </source>
</evidence>